<protein>
    <submittedName>
        <fullName evidence="1">Uncharacterized protein</fullName>
    </submittedName>
</protein>
<dbReference type="AlphaFoldDB" id="A0A445E0S7"/>
<keyword evidence="2" id="KW-1185">Reference proteome</keyword>
<sequence length="73" mass="8810">MYKSSKNLLSRSEWYCHQAFRALNQAAVIDERLREERSRAFISKWLRRNLKVYDNFKLSIEGLKSFFEDAKGY</sequence>
<evidence type="ECO:0000313" key="1">
    <source>
        <dbReference type="EMBL" id="RYR69063.1"/>
    </source>
</evidence>
<dbReference type="InterPro" id="IPR027417">
    <property type="entry name" value="P-loop_NTPase"/>
</dbReference>
<accession>A0A445E0S7</accession>
<dbReference type="Gene3D" id="3.40.50.300">
    <property type="entry name" value="P-loop containing nucleotide triphosphate hydrolases"/>
    <property type="match status" value="1"/>
</dbReference>
<reference evidence="1 2" key="1">
    <citation type="submission" date="2019-01" db="EMBL/GenBank/DDBJ databases">
        <title>Sequencing of cultivated peanut Arachis hypogaea provides insights into genome evolution and oil improvement.</title>
        <authorList>
            <person name="Chen X."/>
        </authorList>
    </citation>
    <scope>NUCLEOTIDE SEQUENCE [LARGE SCALE GENOMIC DNA]</scope>
    <source>
        <strain evidence="2">cv. Fuhuasheng</strain>
        <tissue evidence="1">Leaves</tissue>
    </source>
</reference>
<organism evidence="1 2">
    <name type="scientific">Arachis hypogaea</name>
    <name type="common">Peanut</name>
    <dbReference type="NCBI Taxonomy" id="3818"/>
    <lineage>
        <taxon>Eukaryota</taxon>
        <taxon>Viridiplantae</taxon>
        <taxon>Streptophyta</taxon>
        <taxon>Embryophyta</taxon>
        <taxon>Tracheophyta</taxon>
        <taxon>Spermatophyta</taxon>
        <taxon>Magnoliopsida</taxon>
        <taxon>eudicotyledons</taxon>
        <taxon>Gunneridae</taxon>
        <taxon>Pentapetalae</taxon>
        <taxon>rosids</taxon>
        <taxon>fabids</taxon>
        <taxon>Fabales</taxon>
        <taxon>Fabaceae</taxon>
        <taxon>Papilionoideae</taxon>
        <taxon>50 kb inversion clade</taxon>
        <taxon>dalbergioids sensu lato</taxon>
        <taxon>Dalbergieae</taxon>
        <taxon>Pterocarpus clade</taxon>
        <taxon>Arachis</taxon>
    </lineage>
</organism>
<dbReference type="Proteomes" id="UP000289738">
    <property type="component" value="Chromosome A03"/>
</dbReference>
<dbReference type="EMBL" id="SDMP01000003">
    <property type="protein sequence ID" value="RYR69063.1"/>
    <property type="molecule type" value="Genomic_DNA"/>
</dbReference>
<proteinExistence type="predicted"/>
<name>A0A445E0S7_ARAHY</name>
<comment type="caution">
    <text evidence="1">The sequence shown here is derived from an EMBL/GenBank/DDBJ whole genome shotgun (WGS) entry which is preliminary data.</text>
</comment>
<gene>
    <name evidence="1" type="ORF">Ahy_A03g015599</name>
</gene>
<evidence type="ECO:0000313" key="2">
    <source>
        <dbReference type="Proteomes" id="UP000289738"/>
    </source>
</evidence>